<dbReference type="EMBL" id="JXJN01026153">
    <property type="status" value="NOT_ANNOTATED_CDS"/>
    <property type="molecule type" value="Genomic_DNA"/>
</dbReference>
<evidence type="ECO:0000313" key="7">
    <source>
        <dbReference type="EnsemblMetazoa" id="GPPI049839-PA"/>
    </source>
</evidence>
<reference evidence="7" key="2">
    <citation type="submission" date="2020-05" db="UniProtKB">
        <authorList>
            <consortium name="EnsemblMetazoa"/>
        </authorList>
    </citation>
    <scope>IDENTIFICATION</scope>
    <source>
        <strain evidence="7">IAEA</strain>
    </source>
</reference>
<feature type="region of interest" description="Disordered" evidence="5">
    <location>
        <begin position="1"/>
        <end position="23"/>
    </location>
</feature>
<dbReference type="GO" id="GO:0006508">
    <property type="term" value="P:proteolysis"/>
    <property type="evidence" value="ECO:0007669"/>
    <property type="project" value="UniProtKB-KW"/>
</dbReference>
<evidence type="ECO:0000256" key="1">
    <source>
        <dbReference type="ARBA" id="ARBA00005234"/>
    </source>
</evidence>
<dbReference type="EMBL" id="JXJN01026152">
    <property type="status" value="NOT_ANNOTATED_CDS"/>
    <property type="molecule type" value="Genomic_DNA"/>
</dbReference>
<dbReference type="AlphaFoldDB" id="A0A1B0C5P7"/>
<evidence type="ECO:0000259" key="6">
    <source>
        <dbReference type="PROSITE" id="PS50600"/>
    </source>
</evidence>
<evidence type="ECO:0000256" key="3">
    <source>
        <dbReference type="ARBA" id="ARBA00022801"/>
    </source>
</evidence>
<dbReference type="InterPro" id="IPR003653">
    <property type="entry name" value="Peptidase_C48_C"/>
</dbReference>
<evidence type="ECO:0000256" key="4">
    <source>
        <dbReference type="ARBA" id="ARBA00022807"/>
    </source>
</evidence>
<accession>A0A1B0C5P7</accession>
<reference evidence="8" key="1">
    <citation type="submission" date="2015-01" db="EMBL/GenBank/DDBJ databases">
        <authorList>
            <person name="Aksoy S."/>
            <person name="Warren W."/>
            <person name="Wilson R.K."/>
        </authorList>
    </citation>
    <scope>NUCLEOTIDE SEQUENCE [LARGE SCALE GENOMIC DNA]</scope>
    <source>
        <strain evidence="8">IAEA</strain>
    </source>
</reference>
<protein>
    <recommendedName>
        <fullName evidence="6">Ubiquitin-like protease family profile domain-containing protein</fullName>
    </recommendedName>
</protein>
<evidence type="ECO:0000313" key="8">
    <source>
        <dbReference type="Proteomes" id="UP000092460"/>
    </source>
</evidence>
<feature type="domain" description="Ubiquitin-like protease family profile" evidence="6">
    <location>
        <begin position="393"/>
        <end position="607"/>
    </location>
</feature>
<dbReference type="PANTHER" id="PTHR46915">
    <property type="entry name" value="UBIQUITIN-LIKE PROTEASE 4-RELATED"/>
    <property type="match status" value="1"/>
</dbReference>
<proteinExistence type="inferred from homology"/>
<dbReference type="PANTHER" id="PTHR46915:SF2">
    <property type="entry name" value="UBIQUITIN-LIKE PROTEASE 4"/>
    <property type="match status" value="1"/>
</dbReference>
<organism evidence="7 8">
    <name type="scientific">Glossina palpalis gambiensis</name>
    <dbReference type="NCBI Taxonomy" id="67801"/>
    <lineage>
        <taxon>Eukaryota</taxon>
        <taxon>Metazoa</taxon>
        <taxon>Ecdysozoa</taxon>
        <taxon>Arthropoda</taxon>
        <taxon>Hexapoda</taxon>
        <taxon>Insecta</taxon>
        <taxon>Pterygota</taxon>
        <taxon>Neoptera</taxon>
        <taxon>Endopterygota</taxon>
        <taxon>Diptera</taxon>
        <taxon>Brachycera</taxon>
        <taxon>Muscomorpha</taxon>
        <taxon>Hippoboscoidea</taxon>
        <taxon>Glossinidae</taxon>
        <taxon>Glossina</taxon>
    </lineage>
</organism>
<keyword evidence="4" id="KW-0788">Thiol protease</keyword>
<sequence length="757" mass="83566">MSLTTGSIAAKAATTRTDIPRPKYGTHERAVNVTVRSAEAFEELQSVTTGGDATITSGKLTRTKRTRSSKQTKTTPIARKIILTTKGCVGIIARSNKLASPSTNTFYVISTNMEQSSDVSKQTHVWHNQADKWLPLDEGDPIPNRLQYKYSAGTAAPQHWRLFIIANPDVASKKGALLVVDSLSGYPNEAIATNVRRWVEFLNVMKYKHDIGIDQNCMPLGVINVPRQVNQSDCGVFLLKNLEHYLRQGPNNGDTIAARTRRQRKGAQTDAIETTDSTDNSIILTPSPQPITVRAMTVVEPAREVLKGRSDTDDEEPVTLRMIILCNPDEELNRIKPIIKLLGDGQATPRVEFGNEVRTARTMSLTTGSIAAKAATTRTDIPRPKYGTHERAVNVTVRSAEAFEELQSVTTGGDATITSGKLTRTKRTRSSKQTKTTPIARKIILTTKGCVGIIARSNKLASPSTNTFYVISTNMEQSSDVSKQTHVWHNQADKWLPLDEGDPIPNRLQYKYSAGTAAPQHWRLFIIANPDVASKKGALLVVDSLSGYPNEAIATNVRRWVEFLNVMKYKHDIGIDQNCMPLGVINVPRQVNQSDCGVFLLKNLEHYLRQGPNNGDTIAARTRRQRKGAQTDAIETTDSTDNSIILTQSPQPITVRAMTVVEPAREVLKGRSDTDDEEPVTLRMIILCNPDEELNRIKPIIKLLGDGQATPRVEFGNGDEWVLLEDDDPYFLYLKAKYLATSGGADGRSPMCGKTKQ</sequence>
<keyword evidence="2" id="KW-0645">Protease</keyword>
<dbReference type="VEuPathDB" id="VectorBase:GPPI049839"/>
<dbReference type="Gene3D" id="3.40.395.10">
    <property type="entry name" value="Adenoviral Proteinase, Chain A"/>
    <property type="match status" value="2"/>
</dbReference>
<dbReference type="EMBL" id="JXJN01026151">
    <property type="status" value="NOT_ANNOTATED_CDS"/>
    <property type="molecule type" value="Genomic_DNA"/>
</dbReference>
<dbReference type="GO" id="GO:0008234">
    <property type="term" value="F:cysteine-type peptidase activity"/>
    <property type="evidence" value="ECO:0007669"/>
    <property type="project" value="UniProtKB-KW"/>
</dbReference>
<keyword evidence="8" id="KW-1185">Reference proteome</keyword>
<comment type="similarity">
    <text evidence="1">Belongs to the peptidase C48 family.</text>
</comment>
<dbReference type="Proteomes" id="UP000092460">
    <property type="component" value="Unassembled WGS sequence"/>
</dbReference>
<dbReference type="InterPro" id="IPR038765">
    <property type="entry name" value="Papain-like_cys_pep_sf"/>
</dbReference>
<dbReference type="SUPFAM" id="SSF54001">
    <property type="entry name" value="Cysteine proteinases"/>
    <property type="match status" value="2"/>
</dbReference>
<dbReference type="EnsemblMetazoa" id="GPPI049839-RA">
    <property type="protein sequence ID" value="GPPI049839-PA"/>
    <property type="gene ID" value="GPPI049839"/>
</dbReference>
<evidence type="ECO:0000256" key="5">
    <source>
        <dbReference type="SAM" id="MobiDB-lite"/>
    </source>
</evidence>
<feature type="domain" description="Ubiquitin-like protease family profile" evidence="6">
    <location>
        <begin position="31"/>
        <end position="245"/>
    </location>
</feature>
<dbReference type="STRING" id="67801.A0A1B0C5P7"/>
<keyword evidence="3" id="KW-0378">Hydrolase</keyword>
<dbReference type="GO" id="GO:0016926">
    <property type="term" value="P:protein desumoylation"/>
    <property type="evidence" value="ECO:0007669"/>
    <property type="project" value="UniProtKB-ARBA"/>
</dbReference>
<evidence type="ECO:0000256" key="2">
    <source>
        <dbReference type="ARBA" id="ARBA00022670"/>
    </source>
</evidence>
<dbReference type="PROSITE" id="PS50600">
    <property type="entry name" value="ULP_PROTEASE"/>
    <property type="match status" value="2"/>
</dbReference>
<name>A0A1B0C5P7_9MUSC</name>
<dbReference type="Pfam" id="PF02902">
    <property type="entry name" value="Peptidase_C48"/>
    <property type="match status" value="2"/>
</dbReference>